<dbReference type="PROSITE" id="PS00639">
    <property type="entry name" value="THIOL_PROTEASE_HIS"/>
    <property type="match status" value="1"/>
</dbReference>
<dbReference type="AlphaFoldDB" id="A0A1G6I0V3"/>
<gene>
    <name evidence="1" type="ORF">SAMN05421733_107121</name>
</gene>
<organism evidence="1 2">
    <name type="scientific">Acinetobacter boissieri</name>
    <dbReference type="NCBI Taxonomy" id="1219383"/>
    <lineage>
        <taxon>Bacteria</taxon>
        <taxon>Pseudomonadati</taxon>
        <taxon>Pseudomonadota</taxon>
        <taxon>Gammaproteobacteria</taxon>
        <taxon>Moraxellales</taxon>
        <taxon>Moraxellaceae</taxon>
        <taxon>Acinetobacter</taxon>
    </lineage>
</organism>
<dbReference type="RefSeq" id="WP_092748617.1">
    <property type="nucleotide sequence ID" value="NZ_FMYL01000007.1"/>
</dbReference>
<dbReference type="STRING" id="1219383.SAMN05421733_107121"/>
<evidence type="ECO:0000313" key="1">
    <source>
        <dbReference type="EMBL" id="SDB99376.1"/>
    </source>
</evidence>
<proteinExistence type="predicted"/>
<evidence type="ECO:0000313" key="2">
    <source>
        <dbReference type="Proteomes" id="UP000242501"/>
    </source>
</evidence>
<keyword evidence="2" id="KW-1185">Reference proteome</keyword>
<sequence>MADQTTVSFNPTSLLMVKSEIERSIQQIEILVTSLIEERKEPLELDDALLHLKQCAQVLLLLKQYNLSKVVEYSALLIIEMAKEPEHIKQRNAFVVSHALLSAKRYIDFSCLEEKSIPQFLLCDLNALEQQLHLPKTTEAAALEQVLDHIPEVAFDGEQITESSVYVHQLYKICLKQLFRQNTSTLNSHALKAVGEHLVHLSMNKPSSSYWKLVYQLFAHINDVFLNVTRLRIFVQIEKNIDNFLTKSNFKPSMSEVANIIYICLAQDSAVSEKLQEQLEYSGHIIADRDLSGLRKKLFSADYETVRTITQLLTEEITAIYQELEVKYQNLSTERLGVLHQQALAIKQILSVLNMHDIASDLEQYLPLLQNPTQIKQESLVNQLMQSLLSALNHLRLYARQKTPRLLRYKVVNQNIALDRLDDAYETLSQELQSLIDEGSNQLMQYVVTPEQNLIATLPTLLDEIAGAARFVFDNDSIYQAALNSARFIETCFEEQIIIKENDIKTLLSVYASIDIALKEMKNHQPIMLDMFTVALNNTQQLQAVA</sequence>
<reference evidence="2" key="1">
    <citation type="submission" date="2016-09" db="EMBL/GenBank/DDBJ databases">
        <authorList>
            <person name="Varghese N."/>
            <person name="Submissions S."/>
        </authorList>
    </citation>
    <scope>NUCLEOTIDE SEQUENCE [LARGE SCALE GENOMIC DNA]</scope>
    <source>
        <strain evidence="2">ANC 4422</strain>
    </source>
</reference>
<evidence type="ECO:0008006" key="3">
    <source>
        <dbReference type="Google" id="ProtNLM"/>
    </source>
</evidence>
<protein>
    <recommendedName>
        <fullName evidence="3">Chemotaxis protein</fullName>
    </recommendedName>
</protein>
<dbReference type="InterPro" id="IPR025660">
    <property type="entry name" value="Pept_his_AS"/>
</dbReference>
<accession>A0A1G6I0V3</accession>
<dbReference type="Proteomes" id="UP000242501">
    <property type="component" value="Unassembled WGS sequence"/>
</dbReference>
<dbReference type="OrthoDB" id="6712627at2"/>
<dbReference type="EMBL" id="FMYL01000007">
    <property type="protein sequence ID" value="SDB99376.1"/>
    <property type="molecule type" value="Genomic_DNA"/>
</dbReference>
<name>A0A1G6I0V3_9GAMM</name>